<dbReference type="PANTHER" id="PTHR30595">
    <property type="entry name" value="GLPR-RELATED TRANSCRIPTIONAL REPRESSOR"/>
    <property type="match status" value="1"/>
</dbReference>
<dbReference type="PANTHER" id="PTHR30595:SF6">
    <property type="entry name" value="SCHLAFEN ALBA-2 DOMAIN-CONTAINING PROTEIN"/>
    <property type="match status" value="1"/>
</dbReference>
<keyword evidence="3" id="KW-1185">Reference proteome</keyword>
<proteinExistence type="predicted"/>
<dbReference type="InterPro" id="IPR038461">
    <property type="entry name" value="Schlafen_AlbA_2_dom_sf"/>
</dbReference>
<evidence type="ECO:0000313" key="3">
    <source>
        <dbReference type="Proteomes" id="UP001285263"/>
    </source>
</evidence>
<evidence type="ECO:0000313" key="2">
    <source>
        <dbReference type="EMBL" id="MDY0745100.1"/>
    </source>
</evidence>
<dbReference type="Proteomes" id="UP001285263">
    <property type="component" value="Unassembled WGS sequence"/>
</dbReference>
<dbReference type="InterPro" id="IPR007421">
    <property type="entry name" value="Schlafen_AlbA_2_dom"/>
</dbReference>
<comment type="caution">
    <text evidence="2">The sequence shown here is derived from an EMBL/GenBank/DDBJ whole genome shotgun (WGS) entry which is preliminary data.</text>
</comment>
<feature type="domain" description="Schlafen AlbA-2" evidence="1">
    <location>
        <begin position="28"/>
        <end position="147"/>
    </location>
</feature>
<keyword evidence="2" id="KW-0547">Nucleotide-binding</keyword>
<protein>
    <submittedName>
        <fullName evidence="2">ATP-binding protein</fullName>
    </submittedName>
</protein>
<dbReference type="Pfam" id="PF04326">
    <property type="entry name" value="SLFN_AlbA_2"/>
    <property type="match status" value="1"/>
</dbReference>
<dbReference type="EMBL" id="JAXCLA010000003">
    <property type="protein sequence ID" value="MDY0745100.1"/>
    <property type="molecule type" value="Genomic_DNA"/>
</dbReference>
<accession>A0ABU5DFN8</accession>
<dbReference type="Pfam" id="PF13749">
    <property type="entry name" value="HATPase_c_4"/>
    <property type="match status" value="1"/>
</dbReference>
<dbReference type="GO" id="GO:0005524">
    <property type="term" value="F:ATP binding"/>
    <property type="evidence" value="ECO:0007669"/>
    <property type="project" value="UniProtKB-KW"/>
</dbReference>
<organism evidence="2 3">
    <name type="scientific">Roseateles agri</name>
    <dbReference type="NCBI Taxonomy" id="3098619"/>
    <lineage>
        <taxon>Bacteria</taxon>
        <taxon>Pseudomonadati</taxon>
        <taxon>Pseudomonadota</taxon>
        <taxon>Betaproteobacteria</taxon>
        <taxon>Burkholderiales</taxon>
        <taxon>Sphaerotilaceae</taxon>
        <taxon>Roseateles</taxon>
    </lineage>
</organism>
<reference evidence="2 3" key="1">
    <citation type="submission" date="2023-11" db="EMBL/GenBank/DDBJ databases">
        <title>Paucibacter sp. nov., isolated from fresh soil in Korea.</title>
        <authorList>
            <person name="Le N.T.T."/>
        </authorList>
    </citation>
    <scope>NUCLEOTIDE SEQUENCE [LARGE SCALE GENOMIC DNA]</scope>
    <source>
        <strain evidence="2 3">R3-3</strain>
    </source>
</reference>
<dbReference type="Gene3D" id="6.10.10.130">
    <property type="match status" value="1"/>
</dbReference>
<gene>
    <name evidence="2" type="ORF">SNE35_11300</name>
</gene>
<dbReference type="Gene3D" id="3.30.565.60">
    <property type="match status" value="1"/>
</dbReference>
<sequence length="578" mass="63223">MASDGIPTDEELLILLARLEHEPADALESQWLDFKPWHEPKQELKVACEYAACFANAQGGVIVFGVADKVRGREVAIHGAQGFDLDLFRRGIYEGTRPALSVSATVLPVAEGTGQLLVIRVPKGDMGPYGTSAGLFKQREGKNCMPLDPRGFARARVSTGEVDWSGAAATGVGIGDLDPVQMARARNVLRTKDPASGLLDLTDADFLAGLEAVRDGQVTHTGLLLFGRRDVLARSCPQAQFHYVLLRDETTVARNDIDRLPLLEIVERMEQVFQGPLNPEEEIALGLFKLRIPQFPLEAVREAVLNALTHRDYLDPGEVLVRHSVDELVVTSPGGFIAGISPENILRHEPKARNRTLANAFVKLRLVESSGIGRRRIYRSALEFGKRRPAYSASSEAVTLRIFNRGANPRLARMVSELGAAGAPISLDHLLVLDALLQKDHIDTAAAAEVLQMNRDDARLVLDAMTAATLGLLERRGHTQTATFHLAKGVATGLKGKAAYTRTRGLNPVRYAEMVREYLKDHRFITNAELRQLLGLGGSASASVEASRLLGKWCGDDGFLQKHPPENRPRYSLKDSQA</sequence>
<dbReference type="InterPro" id="IPR038475">
    <property type="entry name" value="RecG_C_sf"/>
</dbReference>
<evidence type="ECO:0000259" key="1">
    <source>
        <dbReference type="Pfam" id="PF04326"/>
    </source>
</evidence>
<name>A0ABU5DFN8_9BURK</name>
<keyword evidence="2" id="KW-0067">ATP-binding</keyword>
<dbReference type="RefSeq" id="WP_320423001.1">
    <property type="nucleotide sequence ID" value="NZ_JAXCLA010000003.1"/>
</dbReference>
<dbReference type="Gene3D" id="3.30.950.30">
    <property type="entry name" value="Schlafen, AAA domain"/>
    <property type="match status" value="1"/>
</dbReference>